<dbReference type="Proteomes" id="UP000502677">
    <property type="component" value="Chromosome"/>
</dbReference>
<dbReference type="RefSeq" id="WP_166288790.1">
    <property type="nucleotide sequence ID" value="NZ_CP049863.1"/>
</dbReference>
<keyword evidence="1" id="KW-0812">Transmembrane</keyword>
<accession>A0A6G7XD76</accession>
<feature type="transmembrane region" description="Helical" evidence="1">
    <location>
        <begin position="5"/>
        <end position="21"/>
    </location>
</feature>
<dbReference type="KEGG" id="lvi:G7068_03235"/>
<protein>
    <submittedName>
        <fullName evidence="2">Uncharacterized protein</fullName>
    </submittedName>
</protein>
<keyword evidence="1" id="KW-0472">Membrane</keyword>
<dbReference type="AlphaFoldDB" id="A0A6G7XD76"/>
<keyword evidence="1" id="KW-1133">Transmembrane helix</keyword>
<proteinExistence type="predicted"/>
<keyword evidence="3" id="KW-1185">Reference proteome</keyword>
<sequence length="48" mass="5124">MNQIIKIAAGVIMVAVGIMVVKDNPTAGVFSFVAAVFAFIPPFKKRSE</sequence>
<evidence type="ECO:0000256" key="1">
    <source>
        <dbReference type="SAM" id="Phobius"/>
    </source>
</evidence>
<evidence type="ECO:0000313" key="2">
    <source>
        <dbReference type="EMBL" id="QIK62328.1"/>
    </source>
</evidence>
<reference evidence="2 3" key="1">
    <citation type="submission" date="2020-03" db="EMBL/GenBank/DDBJ databases">
        <title>Leucobacter sp. nov., isolated from beetles.</title>
        <authorList>
            <person name="Hyun D.-W."/>
            <person name="Bae J.-W."/>
        </authorList>
    </citation>
    <scope>NUCLEOTIDE SEQUENCE [LARGE SCALE GENOMIC DNA]</scope>
    <source>
        <strain evidence="2 3">HDW9C</strain>
    </source>
</reference>
<feature type="transmembrane region" description="Helical" evidence="1">
    <location>
        <begin position="27"/>
        <end position="43"/>
    </location>
</feature>
<name>A0A6G7XD76_9MICO</name>
<gene>
    <name evidence="2" type="ORF">G7068_03235</name>
</gene>
<organism evidence="2 3">
    <name type="scientific">Leucobacter viscericola</name>
    <dbReference type="NCBI Taxonomy" id="2714935"/>
    <lineage>
        <taxon>Bacteria</taxon>
        <taxon>Bacillati</taxon>
        <taxon>Actinomycetota</taxon>
        <taxon>Actinomycetes</taxon>
        <taxon>Micrococcales</taxon>
        <taxon>Microbacteriaceae</taxon>
        <taxon>Leucobacter</taxon>
    </lineage>
</organism>
<dbReference type="EMBL" id="CP049863">
    <property type="protein sequence ID" value="QIK62328.1"/>
    <property type="molecule type" value="Genomic_DNA"/>
</dbReference>
<evidence type="ECO:0000313" key="3">
    <source>
        <dbReference type="Proteomes" id="UP000502677"/>
    </source>
</evidence>